<dbReference type="RefSeq" id="WP_190049737.1">
    <property type="nucleotide sequence ID" value="NZ_BMWC01000002.1"/>
</dbReference>
<accession>A0ABQ2X0R4</accession>
<reference evidence="2" key="1">
    <citation type="journal article" date="2019" name="Int. J. Syst. Evol. Microbiol.">
        <title>The Global Catalogue of Microorganisms (GCM) 10K type strain sequencing project: providing services to taxonomists for standard genome sequencing and annotation.</title>
        <authorList>
            <consortium name="The Broad Institute Genomics Platform"/>
            <consortium name="The Broad Institute Genome Sequencing Center for Infectious Disease"/>
            <person name="Wu L."/>
            <person name="Ma J."/>
        </authorList>
    </citation>
    <scope>NUCLEOTIDE SEQUENCE [LARGE SCALE GENOMIC DNA]</scope>
    <source>
        <strain evidence="2">JCM 4866</strain>
    </source>
</reference>
<organism evidence="1 2">
    <name type="scientific">Streptomyces lomondensis</name>
    <dbReference type="NCBI Taxonomy" id="68229"/>
    <lineage>
        <taxon>Bacteria</taxon>
        <taxon>Bacillati</taxon>
        <taxon>Actinomycetota</taxon>
        <taxon>Actinomycetes</taxon>
        <taxon>Kitasatosporales</taxon>
        <taxon>Streptomycetaceae</taxon>
        <taxon>Streptomyces</taxon>
    </lineage>
</organism>
<comment type="caution">
    <text evidence="1">The sequence shown here is derived from an EMBL/GenBank/DDBJ whole genome shotgun (WGS) entry which is preliminary data.</text>
</comment>
<dbReference type="EMBL" id="BMWC01000002">
    <property type="protein sequence ID" value="GGW90002.1"/>
    <property type="molecule type" value="Genomic_DNA"/>
</dbReference>
<dbReference type="Proteomes" id="UP000617743">
    <property type="component" value="Unassembled WGS sequence"/>
</dbReference>
<protein>
    <recommendedName>
        <fullName evidence="3">DUF4276 family protein</fullName>
    </recommendedName>
</protein>
<dbReference type="InterPro" id="IPR025455">
    <property type="entry name" value="DUF4276"/>
</dbReference>
<dbReference type="Pfam" id="PF14103">
    <property type="entry name" value="DUF4276"/>
    <property type="match status" value="1"/>
</dbReference>
<proteinExistence type="predicted"/>
<evidence type="ECO:0008006" key="3">
    <source>
        <dbReference type="Google" id="ProtNLM"/>
    </source>
</evidence>
<evidence type="ECO:0000313" key="2">
    <source>
        <dbReference type="Proteomes" id="UP000617743"/>
    </source>
</evidence>
<keyword evidence="2" id="KW-1185">Reference proteome</keyword>
<name>A0ABQ2X0R4_9ACTN</name>
<sequence length="220" mass="24429">MRKKRRDHLGAAKKGIIQLEVLVEEESASEALKSVLAKITEGKRVKVGIRQFRGKPDLLKKLPDRLSGYAASRRRGEDVRVVVLVDRDTDDCVLLKRQLDKATADAGLVSRSRRDGSGTFHVLNRIAIRELEAWYFGDWAAVLAGFPKAPRTAPRAYRGNPDTPSGKCSDAFEAALRAEGIRISSKPEWGRRIGPHLNVDENRSPSFVAFVTGVREILDS</sequence>
<evidence type="ECO:0000313" key="1">
    <source>
        <dbReference type="EMBL" id="GGW90002.1"/>
    </source>
</evidence>
<gene>
    <name evidence="1" type="ORF">GCM10010383_19330</name>
</gene>